<evidence type="ECO:0000313" key="1">
    <source>
        <dbReference type="EMBL" id="AXG98928.1"/>
    </source>
</evidence>
<reference evidence="1 2" key="1">
    <citation type="submission" date="2018-07" db="EMBL/GenBank/DDBJ databases">
        <title>Complete Genome and Methylome Analysis of Deinococcus wulumuqiensis NEB 479.</title>
        <authorList>
            <person name="Fomenkov A."/>
            <person name="Luyten Y."/>
            <person name="Vincze T."/>
            <person name="Anton B.P."/>
            <person name="Clark T."/>
            <person name="Roberts R.J."/>
            <person name="Morgan R.D."/>
        </authorList>
    </citation>
    <scope>NUCLEOTIDE SEQUENCE [LARGE SCALE GENOMIC DNA]</scope>
    <source>
        <strain evidence="1 2">NEB 479</strain>
    </source>
</reference>
<sequence length="131" mass="14115">MVQDVCPEEENGGHRREAPVCAILAGMTQLPENVPVGADDRARLDQVFMQVVLDVQAQVQQQKPAQSGNLAAMFHRETVTEALQGCAMLIAGWNQGQVDAAGVSRAAKALRALELPELAERVEKLRGIAES</sequence>
<dbReference type="STRING" id="1288484.GCA_000348665_00100"/>
<dbReference type="KEGG" id="dwu:DVJ83_06855"/>
<accession>A0A345IGV6</accession>
<dbReference type="AlphaFoldDB" id="A0A345IGV6"/>
<protein>
    <submittedName>
        <fullName evidence="1">Uncharacterized protein</fullName>
    </submittedName>
</protein>
<dbReference type="Proteomes" id="UP000253744">
    <property type="component" value="Chromosome"/>
</dbReference>
<evidence type="ECO:0000313" key="2">
    <source>
        <dbReference type="Proteomes" id="UP000253744"/>
    </source>
</evidence>
<gene>
    <name evidence="1" type="ORF">DVJ83_06855</name>
</gene>
<proteinExistence type="predicted"/>
<name>A0A345IGV6_9DEIO</name>
<dbReference type="EMBL" id="CP031158">
    <property type="protein sequence ID" value="AXG98928.1"/>
    <property type="molecule type" value="Genomic_DNA"/>
</dbReference>
<organism evidence="1 2">
    <name type="scientific">Deinococcus wulumuqiensis</name>
    <dbReference type="NCBI Taxonomy" id="980427"/>
    <lineage>
        <taxon>Bacteria</taxon>
        <taxon>Thermotogati</taxon>
        <taxon>Deinococcota</taxon>
        <taxon>Deinococci</taxon>
        <taxon>Deinococcales</taxon>
        <taxon>Deinococcaceae</taxon>
        <taxon>Deinococcus</taxon>
    </lineage>
</organism>